<evidence type="ECO:0000256" key="1">
    <source>
        <dbReference type="SAM" id="SignalP"/>
    </source>
</evidence>
<proteinExistence type="predicted"/>
<gene>
    <name evidence="2" type="ORF">ESZ91_01565</name>
</gene>
<organism evidence="2 3">
    <name type="scientific">Candidatus Borkfalkia ceftriaxoniphila</name>
    <dbReference type="NCBI Taxonomy" id="2508949"/>
    <lineage>
        <taxon>Bacteria</taxon>
        <taxon>Bacillati</taxon>
        <taxon>Bacillota</taxon>
        <taxon>Clostridia</taxon>
        <taxon>Christensenellales</taxon>
        <taxon>Christensenellaceae</taxon>
        <taxon>Candidatus Borkfalkia</taxon>
    </lineage>
</organism>
<feature type="signal peptide" evidence="1">
    <location>
        <begin position="1"/>
        <end position="22"/>
    </location>
</feature>
<dbReference type="EMBL" id="SDOZ01000002">
    <property type="protein sequence ID" value="RXZ61096.1"/>
    <property type="molecule type" value="Genomic_DNA"/>
</dbReference>
<evidence type="ECO:0000313" key="2">
    <source>
        <dbReference type="EMBL" id="RXZ61096.1"/>
    </source>
</evidence>
<keyword evidence="3" id="KW-1185">Reference proteome</keyword>
<protein>
    <recommendedName>
        <fullName evidence="4">Lipoprotein</fullName>
    </recommendedName>
</protein>
<dbReference type="AlphaFoldDB" id="A0A4V1QV17"/>
<dbReference type="RefSeq" id="WP_129223435.1">
    <property type="nucleotide sequence ID" value="NZ_SDOZ01000002.1"/>
</dbReference>
<name>A0A4V1QV17_9FIRM</name>
<comment type="caution">
    <text evidence="2">The sequence shown here is derived from an EMBL/GenBank/DDBJ whole genome shotgun (WGS) entry which is preliminary data.</text>
</comment>
<evidence type="ECO:0008006" key="4">
    <source>
        <dbReference type="Google" id="ProtNLM"/>
    </source>
</evidence>
<dbReference type="Proteomes" id="UP000291269">
    <property type="component" value="Unassembled WGS sequence"/>
</dbReference>
<reference evidence="2 3" key="1">
    <citation type="journal article" date="2019" name="Gut">
        <title>Antibiotics-induced monodominance of a novel gut bacterial order.</title>
        <authorList>
            <person name="Hildebrand F."/>
            <person name="Moitinho-Silva L."/>
            <person name="Blasche S."/>
            <person name="Jahn M.T."/>
            <person name="Gossmann T.I."/>
            <person name="Heuerta-Cepas J."/>
            <person name="Hercog R."/>
            <person name="Luetge M."/>
            <person name="Bahram M."/>
            <person name="Pryszlak A."/>
            <person name="Alves R.J."/>
            <person name="Waszak S.M."/>
            <person name="Zhu A."/>
            <person name="Ye L."/>
            <person name="Costea P.I."/>
            <person name="Aalvink S."/>
            <person name="Belzer C."/>
            <person name="Forslund S.K."/>
            <person name="Sunagawa S."/>
            <person name="Hentschel U."/>
            <person name="Merten C."/>
            <person name="Patil K.R."/>
            <person name="Benes V."/>
            <person name="Bork P."/>
        </authorList>
    </citation>
    <scope>NUCLEOTIDE SEQUENCE [LARGE SCALE GENOMIC DNA]</scope>
    <source>
        <strain evidence="2 3">HDS1380</strain>
    </source>
</reference>
<sequence length="197" mass="21941">MMKKKFLLLLAAVLLGVSFVFVSVGCADVHVENKDKNFLQVSQSYQKVSSSKKIVKSVQVCRDDLVLNSVVESYVSVEEGYSLTIKTVTLNPIGEGSGMYEETTSDPRSVSRDEISFGSLLEYTCYSELDYSEADQSLIMNAKIKKEFFGRLNITDDKIQGDIAVRISVEDGKFVSMSYEYLSSNGNDVAISFQYGY</sequence>
<accession>A0A4V1QV17</accession>
<evidence type="ECO:0000313" key="3">
    <source>
        <dbReference type="Proteomes" id="UP000291269"/>
    </source>
</evidence>
<dbReference type="PROSITE" id="PS51257">
    <property type="entry name" value="PROKAR_LIPOPROTEIN"/>
    <property type="match status" value="1"/>
</dbReference>
<keyword evidence="1" id="KW-0732">Signal</keyword>
<feature type="chain" id="PRO_5038710117" description="Lipoprotein" evidence="1">
    <location>
        <begin position="23"/>
        <end position="197"/>
    </location>
</feature>